<dbReference type="InterPro" id="IPR014001">
    <property type="entry name" value="Helicase_ATP-bd"/>
</dbReference>
<evidence type="ECO:0000313" key="13">
    <source>
        <dbReference type="Proteomes" id="UP000245383"/>
    </source>
</evidence>
<dbReference type="InterPro" id="IPR013761">
    <property type="entry name" value="SAM/pointed_sf"/>
</dbReference>
<sequence>MDKKTSRELMARISPKYWTKEQVAIWVEDTFTDKKLAKIFLENEIDGTVLTKFLTYSMLRTEMNIVIGKATKIIEALVILMDKWEIPSARLLNEDLDINLAVASKYRSDQDNKSAEDELERIRLKRLRRNVYGNEPESLTKKAKNYAFVEIVTPNFQKVSSSYTKTVSTALIDTDIHADKQTLPFDNTLPVNNQSQSIVSTLSSTIKTSNINDNDLSGFTDNKVAKDLSDFSESDSGSEINNTPITLEHLTKIQNQTNKSGLDNLSIINRFGLKIGHDSSVPFTAVVSSSISKLDLILGINHYGLVRDEKIKSNQYKTIDRLTILNAFKKSIPKIKISKKKMLPADLETALPDPDLKWINLVDSDSTGSLWFRRSLNSATDDSRINFAKKSIYTLLWMKSLMKKIDTIFSNISIAPIKKNKIKRGTYSDNTKYHTPSTLTTPTDTNLNQKLLKEKYFSFWESNIMPRLLDNKDSLIINLRENIDQAQQDFLKHTNIVNNILNDDYTSEIPNIEQLAFFMQFFTADWLLKAFKMIPEIQSKNIKDDKLSLISTKPEYDPLITIDLHEPNSPTKASQNTNLQNSDFKDKESTNYECSSNQIAVIKVDNELVNLKLQNSNIESRDTLKLSKSTNDITVFNDSNSAILNSKIITDRDLDQNTNILNTQITIDKPLDQNYKNLTFKKTTDKPSDQSGNALNIQGSTRKDLGYNYKALSIQKDNDEPLLSNDKSLNLIENSNKSLPLGDNILIIQETLDKPSDQNNKALNVVDSTDITSSHHDKAFNAEESTDNSLLSNDKALSLIETTTKSLPLNDNISTIQEITDKLSDQNSNALNVEESTDGTLGDNDKALSIQEVNRRSLLLNENVLNLQEFTDKDLDQSSKGLNTQINNVKTLDQDIKTLNSQETANKTLDKSSKISNFDESQLSLLKTNSKSDSIILEEQNLESNNLVINDNSAEDMDITMSSDIDSDENITIDEVTSSNNNEIDRLNSLNEIFEKHNDSSLSQIVPPSVNIDDNMDLDATEENIELDDDEPDWELDKVVDLNDDEIALIEQNNVQMLQIKRQRHLEIKQQKSLHQIQNDEFMKIDKALLKNVSSNRRKLSRIRRVFSCPKLYSESSVEFNQKTKQTHDDSAEDMYTSTTDELLKLGVFSSSYIRVYTKMNDYLRLQCYKYPHSQISSNECFSLDKSHLYSTTDDNITFNKTGAVLLWQSFNYWLSNRSSDSIKKYAFKSPGGFFNRLPIGKKAYTPEIERLFWMFWKYHTSYLKCYFDLINANEKIPFSMNLPSINYFSMSKNYTPSKLQNNEKENNAIKFSENKDNLDNNSQDAAFSKKVNSKSNLDIFGFEAAGAFGEYNEFIDSESDEESANRSQNDSDSESTSGRTIAKIIEELENESRGSNVKVRMVKESQPNKSNSYADKKNKSDSYVPEFKETYMERNQRYIKEKNEEYHKKMLESRIKETEAHQRVLDQGLGVRSTNYNPQDNMLAQNKDNPNLNNLEFNSNLQSQAISTVGASLNGTSSVGFNFDNNLKTLQRTKYFTEAEITLNLQQRTQVAKDRANILEGLNSTTNLNNNMTKNLLNEKNNLKENVEYKNIVVNPGHKQHHRDIFIPKFLGKWLKPHQVDSVKFMWKNLINCDGNPNENTQHGCVIAHAMGLGKTLQVVTFIYTLLEAVHIDKAILKKLKSNLPANSKKYKLSGVPKEFHGKQILILCPPTLQTNWQREFQKWLEYDGQDPINARDVPLREHESLEREKHLLRVRSIMGMVLRYDKLDQNSQESKLAILGEWYERGGVVIMGYAGFRDILKKQQTSGKSYQNIKKFSQKIYKYLFNPGPAIVVADEGHSIKNQKSQLSISAEKIRTKARICLTGYPLQNNLDEYWTMVNFVYPKILGDYSGFHSSYSVPIANGMFIDSTPVDRQIGTAKLRALQDHLAPFVLRQDASILSVEIPPKTEYFIVCAMSPLQQNLYLAFLNSFQQNVGTTHKGVIARYSTFTSICNHPSTVKLLFMERKRKLKEQLARANKTIFTGIEGEDDLDASVALGATPQEAFDEITDDSWARQVFGSVAATVSSLPAQSSKLLMLMSIVYQSIILNEKVLIFSHFISTLDFIFWIFLRTGMIELAEKERSRRAVQTNIIARQEGKKSSIFLESSKFSLQQIVLKLDGRTSMDDRAILIDQFNDHKNPSKVFLISTGTGSIGVNLVAATRVILFDVGWNPLYDEQAIARAYRYNQTKPVYVYRLISTGTWEQTMFQNNRHKVGLSLRVVDKLNVDEKIYKEATKKYYAPPPPLGTVKPINKTQIAKLYKQFGHDAAFKSLLTKHSNKIVSAEVINSDTNTKFSALDSEFTTSTYALDEYLTQSDPKINDMVSQERVKLRMFNIPERDRNMIGYGDDDLDIDIDSIELNQNYILMNSQNTATSQTLPQTIHNDPKISKNKNIHDMHNNNDIIDLTNSNYNISNEILDTNSALLLNKIKTQNDSEITKQSYKSKTINHDSSDFFVVDTDLQPMTVGLKKFTEENTNSKDNQSSKTNINSLSSAEKKSISTKPTLLESAKAKVASSSLILEKESNSMTMSDQPIFGKSNMCLSSPKVNIKDAGIEHKINSSSSKVDDYKNNTNIKNIRNLSSGININNNTYKPLTVENAFKLVLGKSNEPKVNSSESKLTRFENHKNPIFSSNIIKELNTIPSVLTPNNDYRITSLSSTKNDNRIPNVLAIKSDFRVYKKPSNVIQNSSKAHIFNSIKKPGYQLNYEKKIDNEAEKYNRRPFMDKKNLQITPSSTQKEYLETQNLKHPIPLHNVNSKVTTSNVFDSGKNNNRSISNKNTVSVSATKNQSGISQNQSNEKHQSINFNLASSFLLAKKGVDKHANTDNNSLKPKVDNNKSDIAFKKSTTPNQNKPNEFINNSNSLSASLKAEFTKMFYVAKKEKKTQLKQLEEKDENCSDKTKSNFEKKDPYSKADGQYGNKKASNTKNDHHYERHIRYADK</sequence>
<dbReference type="PANTHER" id="PTHR45797">
    <property type="entry name" value="RAD54-LIKE"/>
    <property type="match status" value="1"/>
</dbReference>
<dbReference type="InterPro" id="IPR027417">
    <property type="entry name" value="P-loop_NTPase"/>
</dbReference>
<evidence type="ECO:0008006" key="14">
    <source>
        <dbReference type="Google" id="ProtNLM"/>
    </source>
</evidence>
<feature type="compositionally biased region" description="Polar residues" evidence="9">
    <location>
        <begin position="2518"/>
        <end position="2533"/>
    </location>
</feature>
<dbReference type="EMBL" id="MBFR01000035">
    <property type="protein sequence ID" value="PVU96340.1"/>
    <property type="molecule type" value="Genomic_DNA"/>
</dbReference>
<feature type="region of interest" description="Disordered" evidence="9">
    <location>
        <begin position="2926"/>
        <end position="2980"/>
    </location>
</feature>
<keyword evidence="4" id="KW-0378">Hydrolase</keyword>
<feature type="compositionally biased region" description="Polar residues" evidence="9">
    <location>
        <begin position="2884"/>
        <end position="2897"/>
    </location>
</feature>
<name>A0A2T9YVG6_9FUNG</name>
<feature type="domain" description="Helicase C-terminal" evidence="11">
    <location>
        <begin position="2082"/>
        <end position="2273"/>
    </location>
</feature>
<dbReference type="GO" id="GO:0003677">
    <property type="term" value="F:DNA binding"/>
    <property type="evidence" value="ECO:0007669"/>
    <property type="project" value="UniProtKB-KW"/>
</dbReference>
<proteinExistence type="inferred from homology"/>
<dbReference type="PROSITE" id="PS51194">
    <property type="entry name" value="HELICASE_CTER"/>
    <property type="match status" value="1"/>
</dbReference>
<dbReference type="OrthoDB" id="2020972at2759"/>
<dbReference type="GO" id="GO:0005524">
    <property type="term" value="F:ATP binding"/>
    <property type="evidence" value="ECO:0007669"/>
    <property type="project" value="UniProtKB-KW"/>
</dbReference>
<keyword evidence="5" id="KW-0347">Helicase</keyword>
<feature type="region of interest" description="Disordered" evidence="9">
    <location>
        <begin position="2513"/>
        <end position="2535"/>
    </location>
</feature>
<dbReference type="GO" id="GO:0004386">
    <property type="term" value="F:helicase activity"/>
    <property type="evidence" value="ECO:0007669"/>
    <property type="project" value="UniProtKB-KW"/>
</dbReference>
<evidence type="ECO:0000256" key="6">
    <source>
        <dbReference type="ARBA" id="ARBA00022840"/>
    </source>
</evidence>
<feature type="compositionally biased region" description="Polar residues" evidence="9">
    <location>
        <begin position="568"/>
        <end position="582"/>
    </location>
</feature>
<evidence type="ECO:0000256" key="5">
    <source>
        <dbReference type="ARBA" id="ARBA00022806"/>
    </source>
</evidence>
<dbReference type="GO" id="GO:0005634">
    <property type="term" value="C:nucleus"/>
    <property type="evidence" value="ECO:0007669"/>
    <property type="project" value="UniProtKB-SubCell"/>
</dbReference>
<dbReference type="GO" id="GO:0016887">
    <property type="term" value="F:ATP hydrolysis activity"/>
    <property type="evidence" value="ECO:0007669"/>
    <property type="project" value="InterPro"/>
</dbReference>
<keyword evidence="3" id="KW-0547">Nucleotide-binding</keyword>
<dbReference type="SUPFAM" id="SSF47769">
    <property type="entry name" value="SAM/Pointed domain"/>
    <property type="match status" value="1"/>
</dbReference>
<evidence type="ECO:0000256" key="4">
    <source>
        <dbReference type="ARBA" id="ARBA00022801"/>
    </source>
</evidence>
<organism evidence="12 13">
    <name type="scientific">Smittium simulii</name>
    <dbReference type="NCBI Taxonomy" id="133385"/>
    <lineage>
        <taxon>Eukaryota</taxon>
        <taxon>Fungi</taxon>
        <taxon>Fungi incertae sedis</taxon>
        <taxon>Zoopagomycota</taxon>
        <taxon>Kickxellomycotina</taxon>
        <taxon>Harpellomycetes</taxon>
        <taxon>Harpellales</taxon>
        <taxon>Legeriomycetaceae</taxon>
        <taxon>Smittium</taxon>
    </lineage>
</organism>
<evidence type="ECO:0000259" key="11">
    <source>
        <dbReference type="PROSITE" id="PS51194"/>
    </source>
</evidence>
<evidence type="ECO:0000259" key="10">
    <source>
        <dbReference type="PROSITE" id="PS51192"/>
    </source>
</evidence>
<evidence type="ECO:0000256" key="3">
    <source>
        <dbReference type="ARBA" id="ARBA00022741"/>
    </source>
</evidence>
<dbReference type="SUPFAM" id="SSF52540">
    <property type="entry name" value="P-loop containing nucleoside triphosphate hydrolases"/>
    <property type="match status" value="2"/>
</dbReference>
<keyword evidence="13" id="KW-1185">Reference proteome</keyword>
<dbReference type="Proteomes" id="UP000245383">
    <property type="component" value="Unassembled WGS sequence"/>
</dbReference>
<dbReference type="Gene3D" id="3.40.50.300">
    <property type="entry name" value="P-loop containing nucleotide triphosphate hydrolases"/>
    <property type="match status" value="1"/>
</dbReference>
<dbReference type="PROSITE" id="PS51192">
    <property type="entry name" value="HELICASE_ATP_BIND_1"/>
    <property type="match status" value="1"/>
</dbReference>
<feature type="region of interest" description="Disordered" evidence="9">
    <location>
        <begin position="2861"/>
        <end position="2899"/>
    </location>
</feature>
<evidence type="ECO:0000256" key="1">
    <source>
        <dbReference type="ARBA" id="ARBA00004123"/>
    </source>
</evidence>
<reference evidence="12 13" key="1">
    <citation type="journal article" date="2018" name="MBio">
        <title>Comparative Genomics Reveals the Core Gene Toolbox for the Fungus-Insect Symbiosis.</title>
        <authorList>
            <person name="Wang Y."/>
            <person name="Stata M."/>
            <person name="Wang W."/>
            <person name="Stajich J.E."/>
            <person name="White M.M."/>
            <person name="Moncalvo J.M."/>
        </authorList>
    </citation>
    <scope>NUCLEOTIDE SEQUENCE [LARGE SCALE GENOMIC DNA]</scope>
    <source>
        <strain evidence="12 13">SWE-8-4</strain>
    </source>
</reference>
<dbReference type="Pfam" id="PF00271">
    <property type="entry name" value="Helicase_C"/>
    <property type="match status" value="1"/>
</dbReference>
<feature type="region of interest" description="Disordered" evidence="9">
    <location>
        <begin position="2801"/>
        <end position="2840"/>
    </location>
</feature>
<evidence type="ECO:0000256" key="2">
    <source>
        <dbReference type="ARBA" id="ARBA00007025"/>
    </source>
</evidence>
<feature type="region of interest" description="Disordered" evidence="9">
    <location>
        <begin position="565"/>
        <end position="589"/>
    </location>
</feature>
<comment type="caution">
    <text evidence="12">The sequence shown here is derived from an EMBL/GenBank/DDBJ whole genome shotgun (WGS) entry which is preliminary data.</text>
</comment>
<dbReference type="InterPro" id="IPR044574">
    <property type="entry name" value="ARIP4-like"/>
</dbReference>
<dbReference type="InterPro" id="IPR001650">
    <property type="entry name" value="Helicase_C-like"/>
</dbReference>
<protein>
    <recommendedName>
        <fullName evidence="14">Helicase ATP-binding domain-containing protein</fullName>
    </recommendedName>
</protein>
<dbReference type="Gene3D" id="3.40.50.10810">
    <property type="entry name" value="Tandem AAA-ATPase domain"/>
    <property type="match status" value="1"/>
</dbReference>
<evidence type="ECO:0000256" key="7">
    <source>
        <dbReference type="ARBA" id="ARBA00023125"/>
    </source>
</evidence>
<feature type="compositionally biased region" description="Basic and acidic residues" evidence="9">
    <location>
        <begin position="2871"/>
        <end position="2882"/>
    </location>
</feature>
<comment type="similarity">
    <text evidence="2">Belongs to the SNF2/RAD54 helicase family.</text>
</comment>
<feature type="region of interest" description="Disordered" evidence="9">
    <location>
        <begin position="1393"/>
        <end position="1422"/>
    </location>
</feature>
<evidence type="ECO:0000313" key="12">
    <source>
        <dbReference type="EMBL" id="PVU96340.1"/>
    </source>
</evidence>
<dbReference type="InterPro" id="IPR049730">
    <property type="entry name" value="SNF2/RAD54-like_C"/>
</dbReference>
<dbReference type="STRING" id="133385.A0A2T9YVG6"/>
<dbReference type="Pfam" id="PF00176">
    <property type="entry name" value="SNF2-rel_dom"/>
    <property type="match status" value="1"/>
</dbReference>
<dbReference type="PANTHER" id="PTHR45797:SF1">
    <property type="entry name" value="HELICASE ARIP4"/>
    <property type="match status" value="1"/>
</dbReference>
<evidence type="ECO:0000256" key="9">
    <source>
        <dbReference type="SAM" id="MobiDB-lite"/>
    </source>
</evidence>
<feature type="compositionally biased region" description="Basic and acidic residues" evidence="9">
    <location>
        <begin position="2966"/>
        <end position="2980"/>
    </location>
</feature>
<keyword evidence="8" id="KW-0539">Nucleus</keyword>
<evidence type="ECO:0000256" key="8">
    <source>
        <dbReference type="ARBA" id="ARBA00023242"/>
    </source>
</evidence>
<feature type="compositionally biased region" description="Basic and acidic residues" evidence="9">
    <location>
        <begin position="2928"/>
        <end position="2951"/>
    </location>
</feature>
<feature type="compositionally biased region" description="Polar residues" evidence="9">
    <location>
        <begin position="1366"/>
        <end position="1380"/>
    </location>
</feature>
<gene>
    <name evidence="12" type="ORF">BB561_001238</name>
</gene>
<feature type="region of interest" description="Disordered" evidence="9">
    <location>
        <begin position="1357"/>
        <end position="1380"/>
    </location>
</feature>
<dbReference type="InterPro" id="IPR038718">
    <property type="entry name" value="SNF2-like_sf"/>
</dbReference>
<accession>A0A2T9YVG6</accession>
<comment type="subcellular location">
    <subcellularLocation>
        <location evidence="1">Nucleus</location>
    </subcellularLocation>
</comment>
<dbReference type="CDD" id="cd18793">
    <property type="entry name" value="SF2_C_SNF"/>
    <property type="match status" value="1"/>
</dbReference>
<dbReference type="Gene3D" id="1.10.150.50">
    <property type="entry name" value="Transcription Factor, Ets-1"/>
    <property type="match status" value="1"/>
</dbReference>
<keyword evidence="7" id="KW-0238">DNA-binding</keyword>
<dbReference type="SMART" id="SM00490">
    <property type="entry name" value="HELICc"/>
    <property type="match status" value="1"/>
</dbReference>
<dbReference type="InterPro" id="IPR000330">
    <property type="entry name" value="SNF2_N"/>
</dbReference>
<feature type="domain" description="Helicase ATP-binding" evidence="10">
    <location>
        <begin position="1637"/>
        <end position="1886"/>
    </location>
</feature>
<dbReference type="SMART" id="SM00487">
    <property type="entry name" value="DEXDc"/>
    <property type="match status" value="1"/>
</dbReference>
<keyword evidence="6" id="KW-0067">ATP-binding</keyword>